<dbReference type="Pfam" id="PF11850">
    <property type="entry name" value="DUF3370"/>
    <property type="match status" value="1"/>
</dbReference>
<evidence type="ECO:0000256" key="1">
    <source>
        <dbReference type="SAM" id="SignalP"/>
    </source>
</evidence>
<sequence>MILPFLLTSIFFAQAAPPATEIIQPQEVRPLPGELDNIPVFNSNSPELILSEGILLSTFPPDNKRTPEAHLNFPFKGRFDIFAHHVAKAPTPEDLRTLYLGILVHNPGNKSVTVNILQAASYLSQPDAPFIELPAVVDNPDSSVFAGPGSRVMSDILQGKRQNIFQNKLVIPPRTSRMLINLPIPVRTLEPPLNGRSTLMRLESNGEVYLASLAKFARTGRDGNEVSPSLPEWESLLIRGALSTPRDRPPTPPNTDVNQMIYGRVAGVARGSVWNAELVDGFGVSHLTIPQPGEAFSYGISTLPRGLLGTNQNQSAEMLVRYPDTAYQAHGNYAIQYSLGLPLYNPTEQTKTVVIRLQTPLKEDQLSQGGLRFLDPVGPQTFFRGTVRFRYLDDRGNRQTRYVHLVQKRGQMGEPLVQLEIEPQEQRRVEFDFLYPPDASPPQVLTIQTLEE</sequence>
<accession>A0ABU5U3Y2</accession>
<keyword evidence="1" id="KW-0732">Signal</keyword>
<protein>
    <submittedName>
        <fullName evidence="2">DUF3370 domain-containing protein</fullName>
    </submittedName>
</protein>
<gene>
    <name evidence="2" type="ORF">VB854_23395</name>
</gene>
<evidence type="ECO:0000313" key="3">
    <source>
        <dbReference type="Proteomes" id="UP001301728"/>
    </source>
</evidence>
<dbReference type="EMBL" id="JAYGHT010000140">
    <property type="protein sequence ID" value="MEA5521889.1"/>
    <property type="molecule type" value="Genomic_DNA"/>
</dbReference>
<comment type="caution">
    <text evidence="2">The sequence shown here is derived from an EMBL/GenBank/DDBJ whole genome shotgun (WGS) entry which is preliminary data.</text>
</comment>
<proteinExistence type="predicted"/>
<feature type="signal peptide" evidence="1">
    <location>
        <begin position="1"/>
        <end position="15"/>
    </location>
</feature>
<reference evidence="2 3" key="1">
    <citation type="submission" date="2023-12" db="EMBL/GenBank/DDBJ databases">
        <title>Baltic Sea Cyanobacteria.</title>
        <authorList>
            <person name="Delbaje E."/>
            <person name="Fewer D.P."/>
            <person name="Shishido T.K."/>
        </authorList>
    </citation>
    <scope>NUCLEOTIDE SEQUENCE [LARGE SCALE GENOMIC DNA]</scope>
    <source>
        <strain evidence="2 3">CCNP 1315</strain>
    </source>
</reference>
<dbReference type="Proteomes" id="UP001301728">
    <property type="component" value="Unassembled WGS sequence"/>
</dbReference>
<dbReference type="InterPro" id="IPR021801">
    <property type="entry name" value="DUF3370"/>
</dbReference>
<organism evidence="2 3">
    <name type="scientific">Limnoraphis robusta CCNP1315</name>
    <dbReference type="NCBI Taxonomy" id="3110306"/>
    <lineage>
        <taxon>Bacteria</taxon>
        <taxon>Bacillati</taxon>
        <taxon>Cyanobacteriota</taxon>
        <taxon>Cyanophyceae</taxon>
        <taxon>Oscillatoriophycideae</taxon>
        <taxon>Oscillatoriales</taxon>
        <taxon>Sirenicapillariaceae</taxon>
        <taxon>Limnoraphis</taxon>
    </lineage>
</organism>
<keyword evidence="3" id="KW-1185">Reference proteome</keyword>
<feature type="chain" id="PRO_5046080010" evidence="1">
    <location>
        <begin position="16"/>
        <end position="452"/>
    </location>
</feature>
<evidence type="ECO:0000313" key="2">
    <source>
        <dbReference type="EMBL" id="MEA5521889.1"/>
    </source>
</evidence>
<name>A0ABU5U3Y2_9CYAN</name>